<feature type="domain" description="NIDO" evidence="2">
    <location>
        <begin position="118"/>
        <end position="254"/>
    </location>
</feature>
<dbReference type="GO" id="GO:0007160">
    <property type="term" value="P:cell-matrix adhesion"/>
    <property type="evidence" value="ECO:0007669"/>
    <property type="project" value="InterPro"/>
</dbReference>
<reference evidence="4" key="1">
    <citation type="journal article" date="2011" name="MBio">
        <title>Novel metabolic attributes of the genus Cyanothece, comprising a group of unicellular nitrogen-fixing Cyanobacteria.</title>
        <authorList>
            <person name="Bandyopadhyay A."/>
            <person name="Elvitigala T."/>
            <person name="Welsh E."/>
            <person name="Stockel J."/>
            <person name="Liberton M."/>
            <person name="Min H."/>
            <person name="Sherman L.A."/>
            <person name="Pakrasi H.B."/>
        </authorList>
    </citation>
    <scope>NUCLEOTIDE SEQUENCE [LARGE SCALE GENOMIC DNA]</scope>
    <source>
        <strain evidence="4">PCC 7822</strain>
    </source>
</reference>
<dbReference type="AlphaFoldDB" id="E0UBC2"/>
<keyword evidence="1" id="KW-0732">Signal</keyword>
<dbReference type="InterPro" id="IPR026374">
    <property type="entry name" value="Cyano_PEP"/>
</dbReference>
<dbReference type="Pfam" id="PF06119">
    <property type="entry name" value="NIDO"/>
    <property type="match status" value="2"/>
</dbReference>
<name>E0UBC2_GLOV7</name>
<evidence type="ECO:0000259" key="2">
    <source>
        <dbReference type="SMART" id="SM00539"/>
    </source>
</evidence>
<dbReference type="EMBL" id="CP002198">
    <property type="protein sequence ID" value="ADN12754.1"/>
    <property type="molecule type" value="Genomic_DNA"/>
</dbReference>
<evidence type="ECO:0000256" key="1">
    <source>
        <dbReference type="SAM" id="SignalP"/>
    </source>
</evidence>
<gene>
    <name evidence="3" type="ordered locus">Cyan7822_0724</name>
</gene>
<dbReference type="HOGENOM" id="CLU_942396_0_0_3"/>
<dbReference type="PANTHER" id="PTHR13802:SF65">
    <property type="entry name" value="NIDOGEN"/>
    <property type="match status" value="1"/>
</dbReference>
<protein>
    <submittedName>
        <fullName evidence="3">Nidogen extracellular domain protein</fullName>
    </submittedName>
</protein>
<evidence type="ECO:0000313" key="4">
    <source>
        <dbReference type="Proteomes" id="UP000008206"/>
    </source>
</evidence>
<dbReference type="NCBIfam" id="TIGR04155">
    <property type="entry name" value="cyano_PEP"/>
    <property type="match status" value="1"/>
</dbReference>
<sequence>MFNRSNRLKDCAFGFSASVLLLLCATLPQRANAQITNPNVLIKGLGGPAGYGYATSKLNHDLEPGEHTPDPLTLPFPLFGSRMFFFVNPNGTVTIAPFRSYTPEPFPVSNYNYPIIAPYWADVDTRCEDCGTVYVGYPNEKTIVVTWDQVGYYNQHSDKTNTFQVVLRDRRQDFKGGYLDIEFRYAGLNWTTGDASGGSNGLGGTPALAGFDAGDGINLWVLPGSFSSSILNLVNGSNLIDPVPGIWSYSMRQTPQVVPEPFTIFGVSTALGFGSFFKRTVSKKQEKKSKISTPV</sequence>
<keyword evidence="4" id="KW-1185">Reference proteome</keyword>
<proteinExistence type="predicted"/>
<dbReference type="OrthoDB" id="486129at2"/>
<dbReference type="InterPro" id="IPR003886">
    <property type="entry name" value="NIDO_dom"/>
</dbReference>
<organism evidence="3 4">
    <name type="scientific">Gloeothece verrucosa (strain PCC 7822)</name>
    <name type="common">Cyanothece sp. (strain PCC 7822)</name>
    <dbReference type="NCBI Taxonomy" id="497965"/>
    <lineage>
        <taxon>Bacteria</taxon>
        <taxon>Bacillati</taxon>
        <taxon>Cyanobacteriota</taxon>
        <taxon>Cyanophyceae</taxon>
        <taxon>Oscillatoriophycideae</taxon>
        <taxon>Chroococcales</taxon>
        <taxon>Aphanothecaceae</taxon>
        <taxon>Gloeothece</taxon>
        <taxon>Gloeothece verrucosa</taxon>
    </lineage>
</organism>
<evidence type="ECO:0000313" key="3">
    <source>
        <dbReference type="EMBL" id="ADN12754.1"/>
    </source>
</evidence>
<feature type="chain" id="PRO_5003141253" evidence="1">
    <location>
        <begin position="34"/>
        <end position="295"/>
    </location>
</feature>
<dbReference type="PANTHER" id="PTHR13802">
    <property type="entry name" value="MUCIN 4-RELATED"/>
    <property type="match status" value="1"/>
</dbReference>
<dbReference type="SMART" id="SM00539">
    <property type="entry name" value="NIDO"/>
    <property type="match status" value="1"/>
</dbReference>
<feature type="signal peptide" evidence="1">
    <location>
        <begin position="1"/>
        <end position="33"/>
    </location>
</feature>
<dbReference type="STRING" id="497965.Cyan7822_0724"/>
<accession>E0UBC2</accession>
<dbReference type="eggNOG" id="COG3468">
    <property type="taxonomic scope" value="Bacteria"/>
</dbReference>
<dbReference type="InterPro" id="IPR051495">
    <property type="entry name" value="Epithelial_Barrier/Signaling"/>
</dbReference>
<dbReference type="Proteomes" id="UP000008206">
    <property type="component" value="Chromosome"/>
</dbReference>
<dbReference type="KEGG" id="cyj:Cyan7822_0724"/>